<dbReference type="AlphaFoldDB" id="A0A1Y5Z0P3"/>
<evidence type="ECO:0000313" key="5">
    <source>
        <dbReference type="EMBL" id="SMD73197.1"/>
    </source>
</evidence>
<dbReference type="SUPFAM" id="SSF49478">
    <property type="entry name" value="Cna protein B-type domain"/>
    <property type="match status" value="1"/>
</dbReference>
<dbReference type="Gene3D" id="2.60.120.260">
    <property type="entry name" value="Galactose-binding domain-like"/>
    <property type="match status" value="1"/>
</dbReference>
<feature type="domain" description="DUF11" evidence="3">
    <location>
        <begin position="475"/>
        <end position="587"/>
    </location>
</feature>
<evidence type="ECO:0000256" key="2">
    <source>
        <dbReference type="SAM" id="Phobius"/>
    </source>
</evidence>
<dbReference type="NCBIfam" id="TIGR04226">
    <property type="entry name" value="RrgB_K2N_iso_D2"/>
    <property type="match status" value="3"/>
</dbReference>
<keyword evidence="2" id="KW-0812">Transmembrane</keyword>
<dbReference type="RefSeq" id="WP_088027565.1">
    <property type="nucleotide sequence ID" value="NZ_FWZD01000028.1"/>
</dbReference>
<protein>
    <submittedName>
        <fullName evidence="5">Cna protein B-type domain protein</fullName>
    </submittedName>
</protein>
<feature type="transmembrane region" description="Helical" evidence="2">
    <location>
        <begin position="984"/>
        <end position="1001"/>
    </location>
</feature>
<evidence type="ECO:0000259" key="3">
    <source>
        <dbReference type="Pfam" id="PF01345"/>
    </source>
</evidence>
<feature type="compositionally biased region" description="Basic and acidic residues" evidence="1">
    <location>
        <begin position="82"/>
        <end position="92"/>
    </location>
</feature>
<dbReference type="InterPro" id="IPR001434">
    <property type="entry name" value="OmcB-like_DUF11"/>
</dbReference>
<dbReference type="InterPro" id="IPR051172">
    <property type="entry name" value="Chlamydia_OmcB"/>
</dbReference>
<dbReference type="Proteomes" id="UP000194439">
    <property type="component" value="Unassembled WGS sequence"/>
</dbReference>
<evidence type="ECO:0000313" key="6">
    <source>
        <dbReference type="Proteomes" id="UP000194439"/>
    </source>
</evidence>
<evidence type="ECO:0000259" key="4">
    <source>
        <dbReference type="Pfam" id="PF17802"/>
    </source>
</evidence>
<keyword evidence="2" id="KW-0472">Membrane</keyword>
<dbReference type="PANTHER" id="PTHR34819:SF3">
    <property type="entry name" value="CELL SURFACE PROTEIN"/>
    <property type="match status" value="1"/>
</dbReference>
<dbReference type="InterPro" id="IPR041033">
    <property type="entry name" value="SpaA_PFL_dom_1"/>
</dbReference>
<evidence type="ECO:0000256" key="1">
    <source>
        <dbReference type="SAM" id="MobiDB-lite"/>
    </source>
</evidence>
<dbReference type="InterPro" id="IPR047589">
    <property type="entry name" value="DUF11_rpt"/>
</dbReference>
<dbReference type="NCBIfam" id="TIGR01451">
    <property type="entry name" value="B_ant_repeat"/>
    <property type="match status" value="4"/>
</dbReference>
<feature type="domain" description="SpaA-like prealbumin fold" evidence="4">
    <location>
        <begin position="882"/>
        <end position="968"/>
    </location>
</feature>
<proteinExistence type="predicted"/>
<feature type="compositionally biased region" description="Basic and acidic residues" evidence="1">
    <location>
        <begin position="41"/>
        <end position="63"/>
    </location>
</feature>
<dbReference type="SUPFAM" id="SSF49401">
    <property type="entry name" value="Bacterial adhesins"/>
    <property type="match status" value="4"/>
</dbReference>
<feature type="domain" description="DUF11" evidence="3">
    <location>
        <begin position="323"/>
        <end position="403"/>
    </location>
</feature>
<name>A0A1Y5Z0P3_9BACI</name>
<dbReference type="InterPro" id="IPR026466">
    <property type="entry name" value="Fim_isopep_form_D2_dom"/>
</dbReference>
<dbReference type="EMBL" id="FWZD01000028">
    <property type="protein sequence ID" value="SMD73197.1"/>
    <property type="molecule type" value="Genomic_DNA"/>
</dbReference>
<dbReference type="InterPro" id="IPR008966">
    <property type="entry name" value="Adhesion_dom_sf"/>
</dbReference>
<dbReference type="Pfam" id="PF17802">
    <property type="entry name" value="SpaA"/>
    <property type="match status" value="1"/>
</dbReference>
<dbReference type="Pfam" id="PF01345">
    <property type="entry name" value="DUF11"/>
    <property type="match status" value="3"/>
</dbReference>
<dbReference type="Gene3D" id="2.60.40.10">
    <property type="entry name" value="Immunoglobulins"/>
    <property type="match status" value="1"/>
</dbReference>
<dbReference type="Gene3D" id="2.60.40.740">
    <property type="match status" value="4"/>
</dbReference>
<accession>A0A1Y5Z0P3</accession>
<sequence>MNIWRRKKKLRRQKSFLVLLMLLLVFADIPISFIGNMTMHAETDSMPKDTGADSTTERLKGTEADSTTEQPKGAEVDSITEQPKDIERDSVKEQPNPETVKDFDPGPPYGKNVAKDIPVEVEEERIGTSSWIKDIAPASLVDNTCVQQNRVILKNGGFEKPKVTKDFFIDQDKVEGWRTTDSYKVIEIWRTRDRIPLSSPLPAEGEQFAELNAREPGMLYQDVKTTPGQTIYWRLAHRGRDGKDTMRVRIGSASANITSLPTIQTMEDDNKVWGRYSGTYTVPAGQTLTRFGFEAVKTYGNALSVGNFLDDIFLGTEPCVTATKSVSPEGKVYAGDELTYTVNVKNHGGDVAGEAMFTDMIPDGTEYVPGSIKVKSNGTEKAITDAEDNDAGFYKDKKITVKLGDVQNTEEDPNGITVQFKVRALPSYIGKQVTNKARIDYGNLLKGSKEYTNSNEVVNEVIARNPEIESVKEVKNVQGKGKYEVGDTIEYTVKMRNKIENSIAKKIVIEDPLPNGVDYVPGTIKVDGKAVTDAVDQDSGHYTTGKVVGNLRDITDTGWHTVTFQAKVKSDQLDKTIRNVGKITGENITPQEPEKTIVIEPKDPKLETVKEAKNLQQGKSVYEAGDTIEYTVKMRNNMASSVIKNAIIEDPLPEGMEYVSGTIRVDGKAVTDAEDTDSGHYKAGKVIGKLGDIRDTDWHTVVFHVKVKTDQAGKEIVNKAKVTGENITPQEPEKLVKVDYKNPKVESTKEVKNLQQGKKYEVKDTIEYTIKVRNTVKDSIIKNALVEDQLPEGVEYVPGTIRVDGKAVTDAEDTDNGHYKAGKIIGKLGDIQDTEWHTIVFQVKIKDGYEDKKILNVGTVIGDNISPQKPSVEIAVEPPPSGKIEIEKVDAKDHTLKLKNAEFQIIDKDGKVVGTLITDENGKAISEPLVFGKYEIKEIKAPTGYMILKESIQVELTSPLQKLKVENNKSEWVIPNTGGFGTNLIYLFSTLLIVLTLLLYFRKGDSNL</sequence>
<dbReference type="InterPro" id="IPR013783">
    <property type="entry name" value="Ig-like_fold"/>
</dbReference>
<dbReference type="PANTHER" id="PTHR34819">
    <property type="entry name" value="LARGE CYSTEINE-RICH PERIPLASMIC PROTEIN OMCB"/>
    <property type="match status" value="1"/>
</dbReference>
<reference evidence="6" key="1">
    <citation type="submission" date="2017-04" db="EMBL/GenBank/DDBJ databases">
        <authorList>
            <person name="Criscuolo A."/>
        </authorList>
    </citation>
    <scope>NUCLEOTIDE SEQUENCE [LARGE SCALE GENOMIC DNA]</scope>
</reference>
<feature type="domain" description="DUF11" evidence="3">
    <location>
        <begin position="619"/>
        <end position="726"/>
    </location>
</feature>
<feature type="region of interest" description="Disordered" evidence="1">
    <location>
        <begin position="41"/>
        <end position="117"/>
    </location>
</feature>
<organism evidence="5 6">
    <name type="scientific">Bacillus mobilis</name>
    <dbReference type="NCBI Taxonomy" id="2026190"/>
    <lineage>
        <taxon>Bacteria</taxon>
        <taxon>Bacillati</taxon>
        <taxon>Bacillota</taxon>
        <taxon>Bacilli</taxon>
        <taxon>Bacillales</taxon>
        <taxon>Bacillaceae</taxon>
        <taxon>Bacillus</taxon>
        <taxon>Bacillus cereus group</taxon>
    </lineage>
</organism>
<keyword evidence="2" id="KW-1133">Transmembrane helix</keyword>
<gene>
    <name evidence="5" type="ORF">BACERE00185_00690</name>
</gene>